<dbReference type="PANTHER" id="PTHR43798:SF33">
    <property type="entry name" value="HYDROLASE, PUTATIVE (AFU_ORTHOLOGUE AFUA_2G14860)-RELATED"/>
    <property type="match status" value="1"/>
</dbReference>
<dbReference type="PANTHER" id="PTHR43798">
    <property type="entry name" value="MONOACYLGLYCEROL LIPASE"/>
    <property type="match status" value="1"/>
</dbReference>
<dbReference type="eggNOG" id="COG2267">
    <property type="taxonomic scope" value="Bacteria"/>
</dbReference>
<dbReference type="EMBL" id="JMQN01000015">
    <property type="protein sequence ID" value="KEA64757.1"/>
    <property type="molecule type" value="Genomic_DNA"/>
</dbReference>
<dbReference type="SUPFAM" id="SSF53474">
    <property type="entry name" value="alpha/beta-Hydrolases"/>
    <property type="match status" value="1"/>
</dbReference>
<proteinExistence type="predicted"/>
<evidence type="ECO:0000313" key="3">
    <source>
        <dbReference type="Proteomes" id="UP000028252"/>
    </source>
</evidence>
<protein>
    <submittedName>
        <fullName evidence="2">Alpha/beta hydrolase fold</fullName>
    </submittedName>
</protein>
<evidence type="ECO:0000313" key="2">
    <source>
        <dbReference type="EMBL" id="KEA64757.1"/>
    </source>
</evidence>
<name>A0A081G1V2_9GAMM</name>
<dbReference type="AlphaFoldDB" id="A0A081G1V2"/>
<dbReference type="STRING" id="1232683.ADIMK_1210"/>
<dbReference type="GO" id="GO:0016787">
    <property type="term" value="F:hydrolase activity"/>
    <property type="evidence" value="ECO:0007669"/>
    <property type="project" value="UniProtKB-KW"/>
</dbReference>
<evidence type="ECO:0000259" key="1">
    <source>
        <dbReference type="Pfam" id="PF00561"/>
    </source>
</evidence>
<gene>
    <name evidence="2" type="ORF">ADIMK_1210</name>
</gene>
<dbReference type="Proteomes" id="UP000028252">
    <property type="component" value="Unassembled WGS sequence"/>
</dbReference>
<dbReference type="InterPro" id="IPR029058">
    <property type="entry name" value="AB_hydrolase_fold"/>
</dbReference>
<dbReference type="PATRIC" id="fig|1232683.4.peg.1200"/>
<keyword evidence="2" id="KW-0378">Hydrolase</keyword>
<keyword evidence="3" id="KW-1185">Reference proteome</keyword>
<dbReference type="InterPro" id="IPR050266">
    <property type="entry name" value="AB_hydrolase_sf"/>
</dbReference>
<dbReference type="PRINTS" id="PR00111">
    <property type="entry name" value="ABHYDROLASE"/>
</dbReference>
<reference evidence="2 3" key="1">
    <citation type="submission" date="2014-04" db="EMBL/GenBank/DDBJ databases">
        <title>Marinobacterium kochiensis sp. nov., isolated from sediment sample collected from Kochi backwaters in Kerala, India.</title>
        <authorList>
            <person name="Singh A."/>
            <person name="Pinnaka A.K."/>
        </authorList>
    </citation>
    <scope>NUCLEOTIDE SEQUENCE [LARGE SCALE GENOMIC DNA]</scope>
    <source>
        <strain evidence="2 3">AK27</strain>
    </source>
</reference>
<comment type="caution">
    <text evidence="2">The sequence shown here is derived from an EMBL/GenBank/DDBJ whole genome shotgun (WGS) entry which is preliminary data.</text>
</comment>
<accession>A0A081G1V2</accession>
<dbReference type="InterPro" id="IPR000073">
    <property type="entry name" value="AB_hydrolase_1"/>
</dbReference>
<feature type="domain" description="AB hydrolase-1" evidence="1">
    <location>
        <begin position="34"/>
        <end position="143"/>
    </location>
</feature>
<dbReference type="Pfam" id="PF00561">
    <property type="entry name" value="Abhydrolase_1"/>
    <property type="match status" value="1"/>
</dbReference>
<dbReference type="GO" id="GO:0016020">
    <property type="term" value="C:membrane"/>
    <property type="evidence" value="ECO:0007669"/>
    <property type="project" value="TreeGrafter"/>
</dbReference>
<organism evidence="2 3">
    <name type="scientific">Marinobacterium lacunae</name>
    <dbReference type="NCBI Taxonomy" id="1232683"/>
    <lineage>
        <taxon>Bacteria</taxon>
        <taxon>Pseudomonadati</taxon>
        <taxon>Pseudomonadota</taxon>
        <taxon>Gammaproteobacteria</taxon>
        <taxon>Oceanospirillales</taxon>
        <taxon>Oceanospirillaceae</taxon>
        <taxon>Marinobacterium</taxon>
    </lineage>
</organism>
<dbReference type="Gene3D" id="3.40.50.1820">
    <property type="entry name" value="alpha/beta hydrolase"/>
    <property type="match status" value="1"/>
</dbReference>
<sequence>MGVNMRRGDIAVLDSRGFHRLHYQEWGNADNERVLICVHGLARNSRDFDDLALALSRNYRVICPDLPGRGESDWLTNPEDYSLPQYVQDMVALIARLGVQQVDWVGTSLGGLIGMVIAAQPGTPIRRLVLNDIGPFIPRAALARICEYLGDHRFGSEAELEGWMRQTYTALAGLSDRQWQHLAMHGKRQCENDLLGLHYDPAIAHNARRSAGEDVDIWPIWQQVSCPQMLLHGEVSDVLSQDVVSRMRAQRPDLRVHTLPDIGHAPSLMESDQIALVVDWLRHTQTN</sequence>